<keyword evidence="6" id="KW-1185">Reference proteome</keyword>
<evidence type="ECO:0000259" key="4">
    <source>
        <dbReference type="Pfam" id="PF04586"/>
    </source>
</evidence>
<evidence type="ECO:0000256" key="3">
    <source>
        <dbReference type="ARBA" id="ARBA00022801"/>
    </source>
</evidence>
<organism evidence="5 6">
    <name type="scientific">Thalassovita taeanensis</name>
    <dbReference type="NCBI Taxonomy" id="657014"/>
    <lineage>
        <taxon>Bacteria</taxon>
        <taxon>Pseudomonadati</taxon>
        <taxon>Pseudomonadota</taxon>
        <taxon>Alphaproteobacteria</taxon>
        <taxon>Rhodobacterales</taxon>
        <taxon>Roseobacteraceae</taxon>
        <taxon>Thalassovita</taxon>
    </lineage>
</organism>
<dbReference type="RefSeq" id="WP_090267591.1">
    <property type="nucleotide sequence ID" value="NZ_FOEP01000001.1"/>
</dbReference>
<dbReference type="InterPro" id="IPR054613">
    <property type="entry name" value="Peptidase_S78_dom"/>
</dbReference>
<dbReference type="STRING" id="657014.SAMN04488092_101383"/>
<dbReference type="EMBL" id="FOEP01000001">
    <property type="protein sequence ID" value="SEP61902.1"/>
    <property type="molecule type" value="Genomic_DNA"/>
</dbReference>
<dbReference type="Pfam" id="PF04586">
    <property type="entry name" value="Peptidase_S78"/>
    <property type="match status" value="1"/>
</dbReference>
<proteinExistence type="predicted"/>
<reference evidence="5 6" key="1">
    <citation type="submission" date="2016-10" db="EMBL/GenBank/DDBJ databases">
        <authorList>
            <person name="de Groot N.N."/>
        </authorList>
    </citation>
    <scope>NUCLEOTIDE SEQUENCE [LARGE SCALE GENOMIC DNA]</scope>
    <source>
        <strain evidence="5 6">DSM 22007</strain>
    </source>
</reference>
<protein>
    <recommendedName>
        <fullName evidence="4">Prohead serine protease domain-containing protein</fullName>
    </recommendedName>
</protein>
<evidence type="ECO:0000313" key="5">
    <source>
        <dbReference type="EMBL" id="SEP61902.1"/>
    </source>
</evidence>
<feature type="domain" description="Prohead serine protease" evidence="4">
    <location>
        <begin position="39"/>
        <end position="169"/>
    </location>
</feature>
<evidence type="ECO:0000256" key="1">
    <source>
        <dbReference type="ARBA" id="ARBA00022612"/>
    </source>
</evidence>
<dbReference type="GO" id="GO:0006508">
    <property type="term" value="P:proteolysis"/>
    <property type="evidence" value="ECO:0007669"/>
    <property type="project" value="UniProtKB-KW"/>
</dbReference>
<evidence type="ECO:0000256" key="2">
    <source>
        <dbReference type="ARBA" id="ARBA00022670"/>
    </source>
</evidence>
<gene>
    <name evidence="5" type="ORF">SAMN04488092_101383</name>
</gene>
<sequence>MLWGGSKGGLEVRTSGDGSTVLRGRFPYAIPTVLSDGRERRREVFEARAFGRSVSDGGDVHLLVHHDMNKPLASRGAGSLTLEDTDDALTFEATLAPEMRSVGYVVDFLGTLGAGLVGGISPGFRVPQGGDYVKRSGGGIMRVVRSADLIEISAVTKPAYPAAQIEARNWTPDHAVKPRTNAAQRWRA</sequence>
<name>A0A1H8ZBW2_9RHOB</name>
<dbReference type="Proteomes" id="UP000198634">
    <property type="component" value="Unassembled WGS sequence"/>
</dbReference>
<keyword evidence="1" id="KW-1188">Viral release from host cell</keyword>
<dbReference type="GO" id="GO:0008233">
    <property type="term" value="F:peptidase activity"/>
    <property type="evidence" value="ECO:0007669"/>
    <property type="project" value="UniProtKB-KW"/>
</dbReference>
<dbReference type="OrthoDB" id="7842080at2"/>
<accession>A0A1H8ZBW2</accession>
<keyword evidence="2" id="KW-0645">Protease</keyword>
<dbReference type="AlphaFoldDB" id="A0A1H8ZBW2"/>
<evidence type="ECO:0000313" key="6">
    <source>
        <dbReference type="Proteomes" id="UP000198634"/>
    </source>
</evidence>
<keyword evidence="3" id="KW-0378">Hydrolase</keyword>